<keyword evidence="3" id="KW-0004">4Fe-4S</keyword>
<protein>
    <recommendedName>
        <fullName evidence="8">Ferredoxin</fullName>
    </recommendedName>
</protein>
<reference evidence="11" key="1">
    <citation type="journal article" date="2019" name="Int. J. Syst. Evol. Microbiol.">
        <title>The Global Catalogue of Microorganisms (GCM) 10K type strain sequencing project: providing services to taxonomists for standard genome sequencing and annotation.</title>
        <authorList>
            <consortium name="The Broad Institute Genomics Platform"/>
            <consortium name="The Broad Institute Genome Sequencing Center for Infectious Disease"/>
            <person name="Wu L."/>
            <person name="Ma J."/>
        </authorList>
    </citation>
    <scope>NUCLEOTIDE SEQUENCE [LARGE SCALE GENOMIC DNA]</scope>
    <source>
        <strain evidence="11">S1</strain>
    </source>
</reference>
<comment type="caution">
    <text evidence="10">The sequence shown here is derived from an EMBL/GenBank/DDBJ whole genome shotgun (WGS) entry which is preliminary data.</text>
</comment>
<sequence>MAKYAIVNQETCIGCGNCEESAPDIFDLDEEGLAFVKLDQNQGTVPVPEEQMDRLLEAIEDCPTDSIRIADQPFTKG</sequence>
<evidence type="ECO:0000259" key="9">
    <source>
        <dbReference type="PROSITE" id="PS51379"/>
    </source>
</evidence>
<keyword evidence="6 8" id="KW-0408">Iron</keyword>
<gene>
    <name evidence="10" type="ORF">ACFQ4Y_07005</name>
</gene>
<dbReference type="Pfam" id="PF13370">
    <property type="entry name" value="Fer4_13"/>
    <property type="match status" value="1"/>
</dbReference>
<dbReference type="Proteomes" id="UP001597282">
    <property type="component" value="Unassembled WGS sequence"/>
</dbReference>
<dbReference type="Gene3D" id="3.30.70.20">
    <property type="match status" value="1"/>
</dbReference>
<organism evidence="10 11">
    <name type="scientific">Kroppenstedtia sanguinis</name>
    <dbReference type="NCBI Taxonomy" id="1380684"/>
    <lineage>
        <taxon>Bacteria</taxon>
        <taxon>Bacillati</taxon>
        <taxon>Bacillota</taxon>
        <taxon>Bacilli</taxon>
        <taxon>Bacillales</taxon>
        <taxon>Thermoactinomycetaceae</taxon>
        <taxon>Kroppenstedtia</taxon>
    </lineage>
</organism>
<evidence type="ECO:0000256" key="2">
    <source>
        <dbReference type="ARBA" id="ARBA00022448"/>
    </source>
</evidence>
<dbReference type="PRINTS" id="PR00352">
    <property type="entry name" value="3FE4SFRDOXIN"/>
</dbReference>
<keyword evidence="2 8" id="KW-0813">Transport</keyword>
<evidence type="ECO:0000256" key="6">
    <source>
        <dbReference type="ARBA" id="ARBA00023004"/>
    </source>
</evidence>
<dbReference type="InterPro" id="IPR001080">
    <property type="entry name" value="3Fe4S_ferredoxin"/>
</dbReference>
<evidence type="ECO:0000256" key="5">
    <source>
        <dbReference type="ARBA" id="ARBA00022982"/>
    </source>
</evidence>
<dbReference type="SUPFAM" id="SSF54862">
    <property type="entry name" value="4Fe-4S ferredoxins"/>
    <property type="match status" value="1"/>
</dbReference>
<keyword evidence="11" id="KW-1185">Reference proteome</keyword>
<dbReference type="PROSITE" id="PS51379">
    <property type="entry name" value="4FE4S_FER_2"/>
    <property type="match status" value="1"/>
</dbReference>
<dbReference type="PANTHER" id="PTHR39163">
    <property type="entry name" value="FERREDOXIN"/>
    <property type="match status" value="1"/>
</dbReference>
<keyword evidence="4 8" id="KW-0479">Metal-binding</keyword>
<evidence type="ECO:0000256" key="1">
    <source>
        <dbReference type="ARBA" id="ARBA00001966"/>
    </source>
</evidence>
<keyword evidence="7 8" id="KW-0411">Iron-sulfur</keyword>
<evidence type="ECO:0000313" key="11">
    <source>
        <dbReference type="Proteomes" id="UP001597282"/>
    </source>
</evidence>
<dbReference type="InterPro" id="IPR052395">
    <property type="entry name" value="ET_Ferredoxin"/>
</dbReference>
<proteinExistence type="predicted"/>
<dbReference type="RefSeq" id="WP_380164010.1">
    <property type="nucleotide sequence ID" value="NZ_JBHTNU010000005.1"/>
</dbReference>
<comment type="function">
    <text evidence="8">Ferredoxins are iron-sulfur proteins that transfer electrons in a wide variety of metabolic reactions.</text>
</comment>
<evidence type="ECO:0000256" key="3">
    <source>
        <dbReference type="ARBA" id="ARBA00022485"/>
    </source>
</evidence>
<evidence type="ECO:0000313" key="10">
    <source>
        <dbReference type="EMBL" id="MFD1426690.1"/>
    </source>
</evidence>
<dbReference type="PANTHER" id="PTHR39163:SF1">
    <property type="entry name" value="FERREDOXIN"/>
    <property type="match status" value="1"/>
</dbReference>
<accession>A0ABW4CAA1</accession>
<evidence type="ECO:0000256" key="8">
    <source>
        <dbReference type="RuleBase" id="RU368020"/>
    </source>
</evidence>
<dbReference type="EMBL" id="JBHTNU010000005">
    <property type="protein sequence ID" value="MFD1426690.1"/>
    <property type="molecule type" value="Genomic_DNA"/>
</dbReference>
<evidence type="ECO:0000256" key="7">
    <source>
        <dbReference type="ARBA" id="ARBA00023014"/>
    </source>
</evidence>
<dbReference type="InterPro" id="IPR017896">
    <property type="entry name" value="4Fe4S_Fe-S-bd"/>
</dbReference>
<keyword evidence="5 8" id="KW-0249">Electron transport</keyword>
<feature type="domain" description="4Fe-4S ferredoxin-type" evidence="9">
    <location>
        <begin position="3"/>
        <end position="31"/>
    </location>
</feature>
<comment type="cofactor">
    <cofactor evidence="1">
        <name>[4Fe-4S] cluster</name>
        <dbReference type="ChEBI" id="CHEBI:49883"/>
    </cofactor>
</comment>
<evidence type="ECO:0000256" key="4">
    <source>
        <dbReference type="ARBA" id="ARBA00022723"/>
    </source>
</evidence>
<name>A0ABW4CAA1_9BACL</name>